<dbReference type="InterPro" id="IPR036388">
    <property type="entry name" value="WH-like_DNA-bd_sf"/>
</dbReference>
<evidence type="ECO:0000313" key="5">
    <source>
        <dbReference type="Proteomes" id="UP000093053"/>
    </source>
</evidence>
<dbReference type="STRING" id="1586287.BBK82_44740"/>
<keyword evidence="2" id="KW-0804">Transcription</keyword>
<dbReference type="SUPFAM" id="SSF48452">
    <property type="entry name" value="TPR-like"/>
    <property type="match status" value="1"/>
</dbReference>
<dbReference type="InterPro" id="IPR005158">
    <property type="entry name" value="BTAD"/>
</dbReference>
<dbReference type="OrthoDB" id="4336084at2"/>
<dbReference type="CDD" id="cd15831">
    <property type="entry name" value="BTAD"/>
    <property type="match status" value="1"/>
</dbReference>
<dbReference type="Pfam" id="PF03704">
    <property type="entry name" value="BTAD"/>
    <property type="match status" value="1"/>
</dbReference>
<dbReference type="InterPro" id="IPR011990">
    <property type="entry name" value="TPR-like_helical_dom_sf"/>
</dbReference>
<dbReference type="PANTHER" id="PTHR35807">
    <property type="entry name" value="TRANSCRIPTIONAL REGULATOR REDD-RELATED"/>
    <property type="match status" value="1"/>
</dbReference>
<dbReference type="GO" id="GO:0003677">
    <property type="term" value="F:DNA binding"/>
    <property type="evidence" value="ECO:0007669"/>
    <property type="project" value="InterPro"/>
</dbReference>
<keyword evidence="1" id="KW-0805">Transcription regulation</keyword>
<reference evidence="4 5" key="1">
    <citation type="submission" date="2016-07" db="EMBL/GenBank/DDBJ databases">
        <title>Complete genome sequence of the Lentzea guizhouensis DHS C013.</title>
        <authorList>
            <person name="Cao C."/>
        </authorList>
    </citation>
    <scope>NUCLEOTIDE SEQUENCE [LARGE SCALE GENOMIC DNA]</scope>
    <source>
        <strain evidence="4 5">DHS C013</strain>
    </source>
</reference>
<sequence>MFRVLGPLDVSEEQSAAGVRGLRQRAALAFFLLHHDSPVTVARLERALWPFEAPPTGRQMVYNAVHALRRNGLPLAKESGGYRLRITPEQLDLACFRTLLARGEHELGTADWAAASRTFAAALALWRGRTLADLAEQDLCWPEMAALDNARLTALECRVEAEFRLGRYREVIGELETAVACEPLRERLCGQLMQALYHSGRQADALGLYRRTRADLIERLGLEPSPELRGLEHAILNHELAQPAVPRQRIGVVEHIRPAHDEPERLVREHAGIEPGDRTEVVAAKVRWVVRRVLGSGDTAARVRGHVIDLLAGVRTDETLCASALLLEKITQFHRAEVLSG</sequence>
<dbReference type="AlphaFoldDB" id="A0A1B2HWC8"/>
<accession>A0A1B2HWC8</accession>
<evidence type="ECO:0000259" key="3">
    <source>
        <dbReference type="SMART" id="SM01043"/>
    </source>
</evidence>
<dbReference type="SUPFAM" id="SSF46894">
    <property type="entry name" value="C-terminal effector domain of the bipartite response regulators"/>
    <property type="match status" value="1"/>
</dbReference>
<protein>
    <submittedName>
        <fullName evidence="4">SARP family transcriptional regulator</fullName>
    </submittedName>
</protein>
<dbReference type="InterPro" id="IPR051677">
    <property type="entry name" value="AfsR-DnrI-RedD_regulator"/>
</dbReference>
<evidence type="ECO:0000256" key="1">
    <source>
        <dbReference type="ARBA" id="ARBA00023015"/>
    </source>
</evidence>
<dbReference type="Gene3D" id="1.10.10.10">
    <property type="entry name" value="Winged helix-like DNA-binding domain superfamily/Winged helix DNA-binding domain"/>
    <property type="match status" value="1"/>
</dbReference>
<gene>
    <name evidence="4" type="ORF">BBK82_44740</name>
</gene>
<feature type="domain" description="Bacterial transcriptional activator" evidence="3">
    <location>
        <begin position="91"/>
        <end position="236"/>
    </location>
</feature>
<dbReference type="PANTHER" id="PTHR35807:SF1">
    <property type="entry name" value="TRANSCRIPTIONAL REGULATOR REDD"/>
    <property type="match status" value="1"/>
</dbReference>
<proteinExistence type="predicted"/>
<dbReference type="Proteomes" id="UP000093053">
    <property type="component" value="Chromosome"/>
</dbReference>
<organism evidence="4 5">
    <name type="scientific">Lentzea guizhouensis</name>
    <dbReference type="NCBI Taxonomy" id="1586287"/>
    <lineage>
        <taxon>Bacteria</taxon>
        <taxon>Bacillati</taxon>
        <taxon>Actinomycetota</taxon>
        <taxon>Actinomycetes</taxon>
        <taxon>Pseudonocardiales</taxon>
        <taxon>Pseudonocardiaceae</taxon>
        <taxon>Lentzea</taxon>
    </lineage>
</organism>
<dbReference type="KEGG" id="led:BBK82_44740"/>
<keyword evidence="5" id="KW-1185">Reference proteome</keyword>
<dbReference type="EMBL" id="CP016793">
    <property type="protein sequence ID" value="ANZ41992.1"/>
    <property type="molecule type" value="Genomic_DNA"/>
</dbReference>
<name>A0A1B2HWC8_9PSEU</name>
<evidence type="ECO:0000313" key="4">
    <source>
        <dbReference type="EMBL" id="ANZ41992.1"/>
    </source>
</evidence>
<dbReference type="Gene3D" id="1.25.40.10">
    <property type="entry name" value="Tetratricopeptide repeat domain"/>
    <property type="match status" value="1"/>
</dbReference>
<evidence type="ECO:0000256" key="2">
    <source>
        <dbReference type="ARBA" id="ARBA00023163"/>
    </source>
</evidence>
<dbReference type="InterPro" id="IPR016032">
    <property type="entry name" value="Sig_transdc_resp-reg_C-effctor"/>
</dbReference>
<dbReference type="SMART" id="SM01043">
    <property type="entry name" value="BTAD"/>
    <property type="match status" value="1"/>
</dbReference>
<dbReference type="GO" id="GO:0006355">
    <property type="term" value="P:regulation of DNA-templated transcription"/>
    <property type="evidence" value="ECO:0007669"/>
    <property type="project" value="InterPro"/>
</dbReference>